<dbReference type="GO" id="GO:0000281">
    <property type="term" value="P:mitotic cytokinesis"/>
    <property type="evidence" value="ECO:0007669"/>
    <property type="project" value="InterPro"/>
</dbReference>
<feature type="compositionally biased region" description="Basic and acidic residues" evidence="1">
    <location>
        <begin position="233"/>
        <end position="259"/>
    </location>
</feature>
<organism evidence="2 3">
    <name type="scientific">Daphnia galeata</name>
    <dbReference type="NCBI Taxonomy" id="27404"/>
    <lineage>
        <taxon>Eukaryota</taxon>
        <taxon>Metazoa</taxon>
        <taxon>Ecdysozoa</taxon>
        <taxon>Arthropoda</taxon>
        <taxon>Crustacea</taxon>
        <taxon>Branchiopoda</taxon>
        <taxon>Diplostraca</taxon>
        <taxon>Cladocera</taxon>
        <taxon>Anomopoda</taxon>
        <taxon>Daphniidae</taxon>
        <taxon>Daphnia</taxon>
    </lineage>
</organism>
<dbReference type="Proteomes" id="UP000789390">
    <property type="component" value="Unassembled WGS sequence"/>
</dbReference>
<feature type="region of interest" description="Disordered" evidence="1">
    <location>
        <begin position="381"/>
        <end position="417"/>
    </location>
</feature>
<dbReference type="Pfam" id="PF16006">
    <property type="entry name" value="NUSAP"/>
    <property type="match status" value="1"/>
</dbReference>
<dbReference type="GO" id="GO:0005874">
    <property type="term" value="C:microtubule"/>
    <property type="evidence" value="ECO:0007669"/>
    <property type="project" value="InterPro"/>
</dbReference>
<comment type="caution">
    <text evidence="2">The sequence shown here is derived from an EMBL/GenBank/DDBJ whole genome shotgun (WGS) entry which is preliminary data.</text>
</comment>
<evidence type="ECO:0000256" key="1">
    <source>
        <dbReference type="SAM" id="MobiDB-lite"/>
    </source>
</evidence>
<dbReference type="AlphaFoldDB" id="A0A8J2WKP5"/>
<feature type="compositionally biased region" description="Polar residues" evidence="1">
    <location>
        <begin position="49"/>
        <end position="62"/>
    </location>
</feature>
<reference evidence="2" key="1">
    <citation type="submission" date="2021-11" db="EMBL/GenBank/DDBJ databases">
        <authorList>
            <person name="Schell T."/>
        </authorList>
    </citation>
    <scope>NUCLEOTIDE SEQUENCE</scope>
    <source>
        <strain evidence="2">M5</strain>
    </source>
</reference>
<evidence type="ECO:0008006" key="4">
    <source>
        <dbReference type="Google" id="ProtNLM"/>
    </source>
</evidence>
<proteinExistence type="predicted"/>
<feature type="compositionally biased region" description="Basic and acidic residues" evidence="1">
    <location>
        <begin position="191"/>
        <end position="208"/>
    </location>
</feature>
<feature type="compositionally biased region" description="Polar residues" evidence="1">
    <location>
        <begin position="220"/>
        <end position="229"/>
    </location>
</feature>
<dbReference type="OrthoDB" id="6369741at2759"/>
<dbReference type="EMBL" id="CAKKLH010000294">
    <property type="protein sequence ID" value="CAH0109735.1"/>
    <property type="molecule type" value="Genomic_DNA"/>
</dbReference>
<accession>A0A8J2WKP5</accession>
<feature type="compositionally biased region" description="Basic and acidic residues" evidence="1">
    <location>
        <begin position="169"/>
        <end position="181"/>
    </location>
</feature>
<gene>
    <name evidence="2" type="ORF">DGAL_LOCUS13221</name>
</gene>
<evidence type="ECO:0000313" key="2">
    <source>
        <dbReference type="EMBL" id="CAH0109735.1"/>
    </source>
</evidence>
<name>A0A8J2WKP5_9CRUS</name>
<dbReference type="GO" id="GO:0040001">
    <property type="term" value="P:establishment of mitotic spindle localization"/>
    <property type="evidence" value="ECO:0007669"/>
    <property type="project" value="InterPro"/>
</dbReference>
<evidence type="ECO:0000313" key="3">
    <source>
        <dbReference type="Proteomes" id="UP000789390"/>
    </source>
</evidence>
<sequence length="529" mass="58975">MKLEELNSMKYGEILKLAKEKLNITRRVSKEILIEKLLEQHQNLLSDNNFLSTDESTDNTTMEAEVLPEPVQKRGRKRGNRHEQKKPLPASKKAKKESIEHTLNSTFSVDEDSDDANKKDLPSIIVPQETIPRKLRGRKTAYLTEESSANDSENEKPPARKMKKSTNVEQKEQAVTHDSETGKSTQVEKVQVLDKADSVEKSPPKEAVPEQIPKRKLKKSTSAGEQRISNELVAEKIPARRTRSSDKVELLKGKSDQHPSMKNSTKSNSTAVAPASLPVPQDSNPSVLVERKTLLQRTSSHPVRSRKSTANFNTPAKVALTPAVSAKKAVQFTASTDNSNLPKLVKRKAAPNFAEIHQKNFMKMESVDEYVDKKRTRTETMNASAKTVRTKSVFTNSSTPQAKPSSIPNAKTNSTITTEPIPAPMKTQQDMKFNFVSGLQKPVFTAKGQVVNEKQRVMATVKENLHNNASQIPAETTTASIGGKRKASMSNVSRDINTSKLSMAGKQILKGVRINRRFELQMQHRNMKN</sequence>
<dbReference type="InterPro" id="IPR026756">
    <property type="entry name" value="NuSAP"/>
</dbReference>
<keyword evidence="3" id="KW-1185">Reference proteome</keyword>
<dbReference type="GO" id="GO:0005819">
    <property type="term" value="C:spindle"/>
    <property type="evidence" value="ECO:0007669"/>
    <property type="project" value="InterPro"/>
</dbReference>
<feature type="compositionally biased region" description="Polar residues" evidence="1">
    <location>
        <begin position="260"/>
        <end position="271"/>
    </location>
</feature>
<feature type="region of interest" description="Disordered" evidence="1">
    <location>
        <begin position="49"/>
        <end position="284"/>
    </location>
</feature>
<protein>
    <recommendedName>
        <fullName evidence="4">Nucleolar and spindle-associated protein 1</fullName>
    </recommendedName>
</protein>